<sequence>MITEALESFFYATHIPIKAFDLNECGICSMGYGEEENQPFVNLSYLKDAYFTACYLDPTDTNRGFCIMGPYTSSLQRNDQSLLYKPLSCISHLVSLLHSLVRDTTQIHQGQIGIHGMPLGLYVKKALDYIQAKYSEPITLTELAHDLKINRCYFCTLFKKETNKTFSQYLNEIRIERSKELLPENKLSILDIALAVGFNNQSYYTMTFKKLANQTPLEFRKISLML</sequence>
<dbReference type="Pfam" id="PF12833">
    <property type="entry name" value="HTH_18"/>
    <property type="match status" value="1"/>
</dbReference>
<dbReference type="GO" id="GO:0003700">
    <property type="term" value="F:DNA-binding transcription factor activity"/>
    <property type="evidence" value="ECO:0007669"/>
    <property type="project" value="InterPro"/>
</dbReference>
<dbReference type="PANTHER" id="PTHR43280:SF28">
    <property type="entry name" value="HTH-TYPE TRANSCRIPTIONAL ACTIVATOR RHAS"/>
    <property type="match status" value="1"/>
</dbReference>
<reference evidence="6" key="1">
    <citation type="journal article" date="2016" name="Genome Announc.">
        <title>Complete genome sequence of Alkaliphilus metalliredigens strain QYMF, an alkaliphilic and metal-reducing bacterium isolated from borax-contaminated leachate ponds.</title>
        <authorList>
            <person name="Hwang C."/>
            <person name="Copeland A."/>
            <person name="Lucas S."/>
            <person name="Lapidus A."/>
            <person name="Barry K."/>
            <person name="Detter J.C."/>
            <person name="Glavina Del Rio T."/>
            <person name="Hammon N."/>
            <person name="Israni S."/>
            <person name="Dalin E."/>
            <person name="Tice H."/>
            <person name="Pitluck S."/>
            <person name="Chertkov O."/>
            <person name="Brettin T."/>
            <person name="Bruce D."/>
            <person name="Han C."/>
            <person name="Schmutz J."/>
            <person name="Larimer F."/>
            <person name="Land M.L."/>
            <person name="Hauser L."/>
            <person name="Kyrpides N."/>
            <person name="Mikhailova N."/>
            <person name="Ye Q."/>
            <person name="Zhou J."/>
            <person name="Richardson P."/>
            <person name="Fields M.W."/>
        </authorList>
    </citation>
    <scope>NUCLEOTIDE SEQUENCE [LARGE SCALE GENOMIC DNA]</scope>
    <source>
        <strain evidence="6">QYMF</strain>
    </source>
</reference>
<keyword evidence="3" id="KW-0804">Transcription</keyword>
<dbReference type="InterPro" id="IPR018060">
    <property type="entry name" value="HTH_AraC"/>
</dbReference>
<evidence type="ECO:0000256" key="3">
    <source>
        <dbReference type="ARBA" id="ARBA00023163"/>
    </source>
</evidence>
<dbReference type="PANTHER" id="PTHR43280">
    <property type="entry name" value="ARAC-FAMILY TRANSCRIPTIONAL REGULATOR"/>
    <property type="match status" value="1"/>
</dbReference>
<proteinExistence type="predicted"/>
<dbReference type="Gene3D" id="1.10.10.60">
    <property type="entry name" value="Homeodomain-like"/>
    <property type="match status" value="2"/>
</dbReference>
<organism evidence="5 6">
    <name type="scientific">Alkaliphilus metalliredigens (strain QYMF)</name>
    <dbReference type="NCBI Taxonomy" id="293826"/>
    <lineage>
        <taxon>Bacteria</taxon>
        <taxon>Bacillati</taxon>
        <taxon>Bacillota</taxon>
        <taxon>Clostridia</taxon>
        <taxon>Peptostreptococcales</taxon>
        <taxon>Natronincolaceae</taxon>
        <taxon>Alkaliphilus</taxon>
    </lineage>
</organism>
<evidence type="ECO:0000259" key="4">
    <source>
        <dbReference type="PROSITE" id="PS01124"/>
    </source>
</evidence>
<dbReference type="eggNOG" id="COG2207">
    <property type="taxonomic scope" value="Bacteria"/>
</dbReference>
<dbReference type="SMART" id="SM00342">
    <property type="entry name" value="HTH_ARAC"/>
    <property type="match status" value="1"/>
</dbReference>
<dbReference type="PROSITE" id="PS00041">
    <property type="entry name" value="HTH_ARAC_FAMILY_1"/>
    <property type="match status" value="1"/>
</dbReference>
<evidence type="ECO:0000256" key="1">
    <source>
        <dbReference type="ARBA" id="ARBA00023015"/>
    </source>
</evidence>
<evidence type="ECO:0000313" key="5">
    <source>
        <dbReference type="EMBL" id="ABR50743.1"/>
    </source>
</evidence>
<dbReference type="PROSITE" id="PS01124">
    <property type="entry name" value="HTH_ARAC_FAMILY_2"/>
    <property type="match status" value="1"/>
</dbReference>
<dbReference type="GO" id="GO:0043565">
    <property type="term" value="F:sequence-specific DNA binding"/>
    <property type="evidence" value="ECO:0007669"/>
    <property type="project" value="InterPro"/>
</dbReference>
<keyword evidence="2" id="KW-0238">DNA-binding</keyword>
<dbReference type="SUPFAM" id="SSF46689">
    <property type="entry name" value="Homeodomain-like"/>
    <property type="match status" value="2"/>
</dbReference>
<evidence type="ECO:0000313" key="6">
    <source>
        <dbReference type="Proteomes" id="UP000001572"/>
    </source>
</evidence>
<dbReference type="Proteomes" id="UP000001572">
    <property type="component" value="Chromosome"/>
</dbReference>
<dbReference type="HOGENOM" id="CLU_036605_4_0_9"/>
<dbReference type="STRING" id="293826.Amet_4675"/>
<dbReference type="InterPro" id="IPR009057">
    <property type="entry name" value="Homeodomain-like_sf"/>
</dbReference>
<accession>A6TX25</accession>
<keyword evidence="1" id="KW-0805">Transcription regulation</keyword>
<gene>
    <name evidence="5" type="ordered locus">Amet_4675</name>
</gene>
<dbReference type="EMBL" id="CP000724">
    <property type="protein sequence ID" value="ABR50743.1"/>
    <property type="molecule type" value="Genomic_DNA"/>
</dbReference>
<evidence type="ECO:0000256" key="2">
    <source>
        <dbReference type="ARBA" id="ARBA00023125"/>
    </source>
</evidence>
<dbReference type="AlphaFoldDB" id="A6TX25"/>
<dbReference type="KEGG" id="amt:Amet_4675"/>
<keyword evidence="6" id="KW-1185">Reference proteome</keyword>
<feature type="domain" description="HTH araC/xylS-type" evidence="4">
    <location>
        <begin position="124"/>
        <end position="222"/>
    </location>
</feature>
<protein>
    <submittedName>
        <fullName evidence="5">Helix-turn-helix-domain containing protein, AraC type</fullName>
    </submittedName>
</protein>
<dbReference type="InterPro" id="IPR018062">
    <property type="entry name" value="HTH_AraC-typ_CS"/>
</dbReference>
<name>A6TX25_ALKMQ</name>